<comment type="caution">
    <text evidence="1">The sequence shown here is derived from an EMBL/GenBank/DDBJ whole genome shotgun (WGS) entry which is preliminary data.</text>
</comment>
<dbReference type="EMBL" id="QTSX02004388">
    <property type="protein sequence ID" value="KAJ9065040.1"/>
    <property type="molecule type" value="Genomic_DNA"/>
</dbReference>
<protein>
    <submittedName>
        <fullName evidence="1">Uncharacterized protein</fullName>
    </submittedName>
</protein>
<reference evidence="1" key="1">
    <citation type="submission" date="2022-04" db="EMBL/GenBank/DDBJ databases">
        <title>Genome of the entomopathogenic fungus Entomophthora muscae.</title>
        <authorList>
            <person name="Elya C."/>
            <person name="Lovett B.R."/>
            <person name="Lee E."/>
            <person name="Macias A.M."/>
            <person name="Hajek A.E."/>
            <person name="De Bivort B.L."/>
            <person name="Kasson M.T."/>
            <person name="De Fine Licht H.H."/>
            <person name="Stajich J.E."/>
        </authorList>
    </citation>
    <scope>NUCLEOTIDE SEQUENCE</scope>
    <source>
        <strain evidence="1">Berkeley</strain>
    </source>
</reference>
<evidence type="ECO:0000313" key="2">
    <source>
        <dbReference type="Proteomes" id="UP001165960"/>
    </source>
</evidence>
<name>A0ACC2SRX8_9FUNG</name>
<organism evidence="1 2">
    <name type="scientific">Entomophthora muscae</name>
    <dbReference type="NCBI Taxonomy" id="34485"/>
    <lineage>
        <taxon>Eukaryota</taxon>
        <taxon>Fungi</taxon>
        <taxon>Fungi incertae sedis</taxon>
        <taxon>Zoopagomycota</taxon>
        <taxon>Entomophthoromycotina</taxon>
        <taxon>Entomophthoromycetes</taxon>
        <taxon>Entomophthorales</taxon>
        <taxon>Entomophthoraceae</taxon>
        <taxon>Entomophthora</taxon>
    </lineage>
</organism>
<gene>
    <name evidence="1" type="ORF">DSO57_1024017</name>
</gene>
<accession>A0ACC2SRX8</accession>
<evidence type="ECO:0000313" key="1">
    <source>
        <dbReference type="EMBL" id="KAJ9065040.1"/>
    </source>
</evidence>
<proteinExistence type="predicted"/>
<sequence>MFQIIVITLLALTGTLDALETTIESPGGMFSVELHCKYTEKQCQKFEKSIELVNQFFENAFKVKQRINVKVQLIDCQDAK</sequence>
<dbReference type="Proteomes" id="UP001165960">
    <property type="component" value="Unassembled WGS sequence"/>
</dbReference>
<keyword evidence="2" id="KW-1185">Reference proteome</keyword>